<dbReference type="EMBL" id="KV417312">
    <property type="protein sequence ID" value="KZO92304.1"/>
    <property type="molecule type" value="Genomic_DNA"/>
</dbReference>
<feature type="compositionally biased region" description="Polar residues" evidence="1">
    <location>
        <begin position="216"/>
        <end position="232"/>
    </location>
</feature>
<sequence length="232" mass="24379">MTSALSTPLDGLWMQDTINALIAVHAARLCFISHHRWSDDLNGSLVPIHTSYEMKASSPPAADEMPTATAACMWLATSQFKSAYTAGFTYECALPSMPSTPSSDGGKKLSPAIPAPYPITTTDNVHPAPAGHILFGAQPDFGPSILGSSQGVGGAQSDWCCNWHTPPTLHWWPDAGESPTAAVVHEHGGSHISPTTGFNTAVKPGEESLRPDNCETVASTGDSVSTLSEYSS</sequence>
<keyword evidence="3" id="KW-1185">Reference proteome</keyword>
<feature type="region of interest" description="Disordered" evidence="1">
    <location>
        <begin position="187"/>
        <end position="232"/>
    </location>
</feature>
<dbReference type="AlphaFoldDB" id="A0A167I4Z6"/>
<dbReference type="Proteomes" id="UP000076738">
    <property type="component" value="Unassembled WGS sequence"/>
</dbReference>
<accession>A0A167I4Z6</accession>
<gene>
    <name evidence="2" type="ORF">CALVIDRAFT_312904</name>
</gene>
<evidence type="ECO:0000313" key="2">
    <source>
        <dbReference type="EMBL" id="KZO92304.1"/>
    </source>
</evidence>
<feature type="compositionally biased region" description="Basic and acidic residues" evidence="1">
    <location>
        <begin position="204"/>
        <end position="213"/>
    </location>
</feature>
<protein>
    <submittedName>
        <fullName evidence="2">Uncharacterized protein</fullName>
    </submittedName>
</protein>
<organism evidence="2 3">
    <name type="scientific">Calocera viscosa (strain TUFC12733)</name>
    <dbReference type="NCBI Taxonomy" id="1330018"/>
    <lineage>
        <taxon>Eukaryota</taxon>
        <taxon>Fungi</taxon>
        <taxon>Dikarya</taxon>
        <taxon>Basidiomycota</taxon>
        <taxon>Agaricomycotina</taxon>
        <taxon>Dacrymycetes</taxon>
        <taxon>Dacrymycetales</taxon>
        <taxon>Dacrymycetaceae</taxon>
        <taxon>Calocera</taxon>
    </lineage>
</organism>
<reference evidence="2 3" key="1">
    <citation type="journal article" date="2016" name="Mol. Biol. Evol.">
        <title>Comparative Genomics of Early-Diverging Mushroom-Forming Fungi Provides Insights into the Origins of Lignocellulose Decay Capabilities.</title>
        <authorList>
            <person name="Nagy L.G."/>
            <person name="Riley R."/>
            <person name="Tritt A."/>
            <person name="Adam C."/>
            <person name="Daum C."/>
            <person name="Floudas D."/>
            <person name="Sun H."/>
            <person name="Yadav J.S."/>
            <person name="Pangilinan J."/>
            <person name="Larsson K.H."/>
            <person name="Matsuura K."/>
            <person name="Barry K."/>
            <person name="Labutti K."/>
            <person name="Kuo R."/>
            <person name="Ohm R.A."/>
            <person name="Bhattacharya S.S."/>
            <person name="Shirouzu T."/>
            <person name="Yoshinaga Y."/>
            <person name="Martin F.M."/>
            <person name="Grigoriev I.V."/>
            <person name="Hibbett D.S."/>
        </authorList>
    </citation>
    <scope>NUCLEOTIDE SEQUENCE [LARGE SCALE GENOMIC DNA]</scope>
    <source>
        <strain evidence="2 3">TUFC12733</strain>
    </source>
</reference>
<proteinExistence type="predicted"/>
<name>A0A167I4Z6_CALVF</name>
<evidence type="ECO:0000256" key="1">
    <source>
        <dbReference type="SAM" id="MobiDB-lite"/>
    </source>
</evidence>
<evidence type="ECO:0000313" key="3">
    <source>
        <dbReference type="Proteomes" id="UP000076738"/>
    </source>
</evidence>